<dbReference type="GO" id="GO:0006096">
    <property type="term" value="P:glycolytic process"/>
    <property type="evidence" value="ECO:0007669"/>
    <property type="project" value="InterPro"/>
</dbReference>
<evidence type="ECO:0000256" key="1">
    <source>
        <dbReference type="ARBA" id="ARBA00022679"/>
    </source>
</evidence>
<dbReference type="PANTHER" id="PTHR47363">
    <property type="entry name" value="GLUCOKINASE"/>
    <property type="match status" value="1"/>
</dbReference>
<dbReference type="EMBL" id="HBGA01026313">
    <property type="protein sequence ID" value="CAD8998715.1"/>
    <property type="molecule type" value="Transcribed_RNA"/>
</dbReference>
<organism evidence="3">
    <name type="scientific">Eutreptiella gymnastica</name>
    <dbReference type="NCBI Taxonomy" id="73025"/>
    <lineage>
        <taxon>Eukaryota</taxon>
        <taxon>Discoba</taxon>
        <taxon>Euglenozoa</taxon>
        <taxon>Euglenida</taxon>
        <taxon>Spirocuta</taxon>
        <taxon>Euglenophyceae</taxon>
        <taxon>Eutreptiales</taxon>
        <taxon>Eutreptiaceae</taxon>
        <taxon>Eutreptiella</taxon>
    </lineage>
</organism>
<name>A0A7S1N5E5_9EUGL</name>
<dbReference type="Gene3D" id="3.40.367.20">
    <property type="match status" value="1"/>
</dbReference>
<dbReference type="GO" id="GO:0005524">
    <property type="term" value="F:ATP binding"/>
    <property type="evidence" value="ECO:0007669"/>
    <property type="project" value="InterPro"/>
</dbReference>
<reference evidence="3" key="1">
    <citation type="submission" date="2021-01" db="EMBL/GenBank/DDBJ databases">
        <authorList>
            <person name="Corre E."/>
            <person name="Pelletier E."/>
            <person name="Niang G."/>
            <person name="Scheremetjew M."/>
            <person name="Finn R."/>
            <person name="Kale V."/>
            <person name="Holt S."/>
            <person name="Cochrane G."/>
            <person name="Meng A."/>
            <person name="Brown T."/>
            <person name="Cohen L."/>
        </authorList>
    </citation>
    <scope>NUCLEOTIDE SEQUENCE</scope>
    <source>
        <strain evidence="3">NIES-381</strain>
    </source>
</reference>
<gene>
    <name evidence="3" type="ORF">EGYM00392_LOCUS9785</name>
</gene>
<keyword evidence="2" id="KW-0418">Kinase</keyword>
<dbReference type="InterPro" id="IPR003836">
    <property type="entry name" value="Glucokinase"/>
</dbReference>
<dbReference type="PANTHER" id="PTHR47363:SF1">
    <property type="entry name" value="GLUCOKINASE"/>
    <property type="match status" value="1"/>
</dbReference>
<proteinExistence type="predicted"/>
<evidence type="ECO:0000256" key="2">
    <source>
        <dbReference type="ARBA" id="ARBA00022777"/>
    </source>
</evidence>
<evidence type="ECO:0000313" key="3">
    <source>
        <dbReference type="EMBL" id="CAD8998715.1"/>
    </source>
</evidence>
<sequence>MPFGGLYLTGGVTNKLLHRITPDGGGGGFLEAYHDKGRVSPLLRRIPLFVIKSDNCGEQGAHRRAVALLRSKSPSHPHLDLKPEEMVPPRGVGGYWDVT</sequence>
<dbReference type="Pfam" id="PF02685">
    <property type="entry name" value="Glucokinase"/>
    <property type="match status" value="1"/>
</dbReference>
<dbReference type="AlphaFoldDB" id="A0A7S1N5E5"/>
<keyword evidence="1" id="KW-0808">Transferase</keyword>
<dbReference type="GO" id="GO:0004340">
    <property type="term" value="F:glucokinase activity"/>
    <property type="evidence" value="ECO:0007669"/>
    <property type="project" value="InterPro"/>
</dbReference>
<protein>
    <submittedName>
        <fullName evidence="3">Uncharacterized protein</fullName>
    </submittedName>
</protein>
<accession>A0A7S1N5E5</accession>
<dbReference type="GO" id="GO:0005536">
    <property type="term" value="F:D-glucose binding"/>
    <property type="evidence" value="ECO:0007669"/>
    <property type="project" value="InterPro"/>
</dbReference>